<dbReference type="Proteomes" id="UP000070427">
    <property type="component" value="Unassembled WGS sequence"/>
</dbReference>
<organism evidence="1 2">
    <name type="scientific">Fervidicola ferrireducens</name>
    <dbReference type="NCBI Taxonomy" id="520764"/>
    <lineage>
        <taxon>Bacteria</taxon>
        <taxon>Bacillati</taxon>
        <taxon>Bacillota</taxon>
        <taxon>Clostridia</taxon>
        <taxon>Thermosediminibacterales</taxon>
        <taxon>Thermosediminibacteraceae</taxon>
        <taxon>Fervidicola</taxon>
    </lineage>
</organism>
<name>A0A140LE04_9FIRM</name>
<dbReference type="STRING" id="520764.AN618_01170"/>
<evidence type="ECO:0000313" key="1">
    <source>
        <dbReference type="EMBL" id="KXG78779.1"/>
    </source>
</evidence>
<proteinExistence type="predicted"/>
<gene>
    <name evidence="1" type="ORF">AN618_01170</name>
</gene>
<reference evidence="1 2" key="1">
    <citation type="submission" date="2015-12" db="EMBL/GenBank/DDBJ databases">
        <title>Draft genome sequnece of Fervidicola ferrireducens strain Y170.</title>
        <authorList>
            <person name="Patel B.K."/>
        </authorList>
    </citation>
    <scope>NUCLEOTIDE SEQUENCE [LARGE SCALE GENOMIC DNA]</scope>
    <source>
        <strain evidence="1 2">Y170</strain>
    </source>
</reference>
<comment type="caution">
    <text evidence="1">The sequence shown here is derived from an EMBL/GenBank/DDBJ whole genome shotgun (WGS) entry which is preliminary data.</text>
</comment>
<dbReference type="AlphaFoldDB" id="A0A140LE04"/>
<dbReference type="InParanoid" id="A0A140LE04"/>
<evidence type="ECO:0000313" key="2">
    <source>
        <dbReference type="Proteomes" id="UP000070427"/>
    </source>
</evidence>
<accession>A0A140LE04</accession>
<sequence length="92" mass="10415">MSINYTVKILLVEDSKLSTKMTGVDSENHRHLHSIFTAHVDKEIMDKIKAVTSYGYIKNGFEENVLNLYTIETALKLYRANVLLTAAGLRIT</sequence>
<dbReference type="EMBL" id="LOED01000001">
    <property type="protein sequence ID" value="KXG78779.1"/>
    <property type="molecule type" value="Genomic_DNA"/>
</dbReference>
<keyword evidence="2" id="KW-1185">Reference proteome</keyword>
<protein>
    <submittedName>
        <fullName evidence="1">Uncharacterized protein</fullName>
    </submittedName>
</protein>
<dbReference type="RefSeq" id="WP_066350776.1">
    <property type="nucleotide sequence ID" value="NZ_LOED01000001.1"/>
</dbReference>